<reference evidence="1 2" key="1">
    <citation type="submission" date="2019-08" db="EMBL/GenBank/DDBJ databases">
        <title>Whole genome of Aphis craccivora.</title>
        <authorList>
            <person name="Voronova N.V."/>
            <person name="Shulinski R.S."/>
            <person name="Bandarenka Y.V."/>
            <person name="Zhorov D.G."/>
            <person name="Warner D."/>
        </authorList>
    </citation>
    <scope>NUCLEOTIDE SEQUENCE [LARGE SCALE GENOMIC DNA]</scope>
    <source>
        <strain evidence="1">180601</strain>
        <tissue evidence="1">Whole Body</tissue>
    </source>
</reference>
<comment type="caution">
    <text evidence="1">The sequence shown here is derived from an EMBL/GenBank/DDBJ whole genome shotgun (WGS) entry which is preliminary data.</text>
</comment>
<sequence>MKIETFLVIIDTIVFQLNKRMEVYIEINNRFGFLLNLENETLESVRIQGKNLVELYHLDLETDFEEELIQFKSIVKDFPTEC</sequence>
<accession>A0A6G0VZB1</accession>
<dbReference type="EMBL" id="VUJU01010183">
    <property type="protein sequence ID" value="KAF0715459.1"/>
    <property type="molecule type" value="Genomic_DNA"/>
</dbReference>
<keyword evidence="2" id="KW-1185">Reference proteome</keyword>
<protein>
    <submittedName>
        <fullName evidence="1">Zinc finger MYM-type protein 1-like</fullName>
    </submittedName>
</protein>
<evidence type="ECO:0000313" key="2">
    <source>
        <dbReference type="Proteomes" id="UP000478052"/>
    </source>
</evidence>
<organism evidence="1 2">
    <name type="scientific">Aphis craccivora</name>
    <name type="common">Cowpea aphid</name>
    <dbReference type="NCBI Taxonomy" id="307492"/>
    <lineage>
        <taxon>Eukaryota</taxon>
        <taxon>Metazoa</taxon>
        <taxon>Ecdysozoa</taxon>
        <taxon>Arthropoda</taxon>
        <taxon>Hexapoda</taxon>
        <taxon>Insecta</taxon>
        <taxon>Pterygota</taxon>
        <taxon>Neoptera</taxon>
        <taxon>Paraneoptera</taxon>
        <taxon>Hemiptera</taxon>
        <taxon>Sternorrhyncha</taxon>
        <taxon>Aphidomorpha</taxon>
        <taxon>Aphidoidea</taxon>
        <taxon>Aphididae</taxon>
        <taxon>Aphidini</taxon>
        <taxon>Aphis</taxon>
        <taxon>Aphis</taxon>
    </lineage>
</organism>
<evidence type="ECO:0000313" key="1">
    <source>
        <dbReference type="EMBL" id="KAF0715459.1"/>
    </source>
</evidence>
<gene>
    <name evidence="1" type="ORF">FWK35_00028008</name>
</gene>
<proteinExistence type="predicted"/>
<dbReference type="AlphaFoldDB" id="A0A6G0VZB1"/>
<dbReference type="Proteomes" id="UP000478052">
    <property type="component" value="Unassembled WGS sequence"/>
</dbReference>
<dbReference type="OrthoDB" id="6779073at2759"/>
<name>A0A6G0VZB1_APHCR</name>